<keyword evidence="4" id="KW-0408">Iron</keyword>
<feature type="domain" description="4Fe-4S ferredoxin-type" evidence="6">
    <location>
        <begin position="58"/>
        <end position="89"/>
    </location>
</feature>
<organism evidence="7 10">
    <name type="scientific">Caminibacter pacificus</name>
    <dbReference type="NCBI Taxonomy" id="1424653"/>
    <lineage>
        <taxon>Bacteria</taxon>
        <taxon>Pseudomonadati</taxon>
        <taxon>Campylobacterota</taxon>
        <taxon>Epsilonproteobacteria</taxon>
        <taxon>Nautiliales</taxon>
        <taxon>Nautiliaceae</taxon>
        <taxon>Caminibacter</taxon>
    </lineage>
</organism>
<evidence type="ECO:0000256" key="5">
    <source>
        <dbReference type="ARBA" id="ARBA00023014"/>
    </source>
</evidence>
<accession>A0AAE6B686</accession>
<keyword evidence="10" id="KW-1185">Reference proteome</keyword>
<reference evidence="10" key="1">
    <citation type="submission" date="2018-03" db="EMBL/GenBank/DDBJ databases">
        <title>A comparative analysis of the Nautiliaceae.</title>
        <authorList>
            <person name="Grosche A."/>
            <person name="Smedile F."/>
            <person name="Vetriani C."/>
        </authorList>
    </citation>
    <scope>NUCLEOTIDE SEQUENCE [LARGE SCALE GENOMIC DNA]</scope>
    <source>
        <strain evidence="10">TB6</strain>
    </source>
</reference>
<dbReference type="InterPro" id="IPR017896">
    <property type="entry name" value="4Fe4S_Fe-S-bd"/>
</dbReference>
<dbReference type="InterPro" id="IPR050572">
    <property type="entry name" value="Fe-S_Ferredoxin"/>
</dbReference>
<proteinExistence type="predicted"/>
<dbReference type="Gene3D" id="3.30.70.20">
    <property type="match status" value="2"/>
</dbReference>
<feature type="domain" description="4Fe-4S ferredoxin-type" evidence="6">
    <location>
        <begin position="129"/>
        <end position="158"/>
    </location>
</feature>
<dbReference type="AlphaFoldDB" id="A0AAE6B686"/>
<dbReference type="PANTHER" id="PTHR43687">
    <property type="entry name" value="ADENYLYLSULFATE REDUCTASE, BETA SUBUNIT"/>
    <property type="match status" value="1"/>
</dbReference>
<gene>
    <name evidence="7" type="ORF">C6V80_06720</name>
    <name evidence="8" type="ORF">EDC58_0080</name>
</gene>
<evidence type="ECO:0000256" key="3">
    <source>
        <dbReference type="ARBA" id="ARBA00022737"/>
    </source>
</evidence>
<dbReference type="GO" id="GO:0046872">
    <property type="term" value="F:metal ion binding"/>
    <property type="evidence" value="ECO:0007669"/>
    <property type="project" value="UniProtKB-KW"/>
</dbReference>
<evidence type="ECO:0000256" key="4">
    <source>
        <dbReference type="ARBA" id="ARBA00023004"/>
    </source>
</evidence>
<evidence type="ECO:0000256" key="1">
    <source>
        <dbReference type="ARBA" id="ARBA00022485"/>
    </source>
</evidence>
<reference evidence="8 9" key="2">
    <citation type="submission" date="2018-11" db="EMBL/GenBank/DDBJ databases">
        <title>Genomic Encyclopedia of Type Strains, Phase IV (KMG-IV): sequencing the most valuable type-strain genomes for metagenomic binning, comparative biology and taxonomic classification.</title>
        <authorList>
            <person name="Goeker M."/>
        </authorList>
    </citation>
    <scope>NUCLEOTIDE SEQUENCE [LARGE SCALE GENOMIC DNA]</scope>
    <source>
        <strain evidence="8 9">DSM 27783</strain>
    </source>
</reference>
<dbReference type="InterPro" id="IPR004496">
    <property type="entry name" value="NapF"/>
</dbReference>
<keyword evidence="3" id="KW-0677">Repeat</keyword>
<reference evidence="7" key="3">
    <citation type="submission" date="2019-06" db="EMBL/GenBank/DDBJ databases">
        <title>A comparative analysis of the Nautiliaceae.</title>
        <authorList>
            <person name="Grosche A."/>
            <person name="Smedile F."/>
            <person name="Vetriani C."/>
        </authorList>
    </citation>
    <scope>NUCLEOTIDE SEQUENCE</scope>
    <source>
        <strain evidence="7">TB6</strain>
    </source>
</reference>
<keyword evidence="2" id="KW-0479">Metal-binding</keyword>
<evidence type="ECO:0000313" key="9">
    <source>
        <dbReference type="Proteomes" id="UP000272781"/>
    </source>
</evidence>
<dbReference type="EMBL" id="RJVK01000001">
    <property type="protein sequence ID" value="ROR40601.1"/>
    <property type="molecule type" value="Genomic_DNA"/>
</dbReference>
<dbReference type="Proteomes" id="UP000272781">
    <property type="component" value="Unassembled WGS sequence"/>
</dbReference>
<dbReference type="KEGG" id="cpaf:C6V80_06720"/>
<name>A0AAE6B686_9BACT</name>
<evidence type="ECO:0000313" key="10">
    <source>
        <dbReference type="Proteomes" id="UP000298805"/>
    </source>
</evidence>
<dbReference type="EMBL" id="CP027432">
    <property type="protein sequence ID" value="QCI28670.1"/>
    <property type="molecule type" value="Genomic_DNA"/>
</dbReference>
<dbReference type="PROSITE" id="PS51379">
    <property type="entry name" value="4FE4S_FER_2"/>
    <property type="match status" value="2"/>
</dbReference>
<protein>
    <submittedName>
        <fullName evidence="7">Ferredoxin-type protein NapF</fullName>
    </submittedName>
</protein>
<dbReference type="Proteomes" id="UP000298805">
    <property type="component" value="Chromosome"/>
</dbReference>
<keyword evidence="1" id="KW-0004">4Fe-4S</keyword>
<evidence type="ECO:0000313" key="7">
    <source>
        <dbReference type="EMBL" id="QCI28670.1"/>
    </source>
</evidence>
<dbReference type="CDD" id="cd10564">
    <property type="entry name" value="NapF_like"/>
    <property type="match status" value="1"/>
</dbReference>
<keyword evidence="5" id="KW-0411">Iron-sulfur</keyword>
<evidence type="ECO:0000313" key="8">
    <source>
        <dbReference type="EMBL" id="ROR40601.1"/>
    </source>
</evidence>
<sequence>MIDKNRRNLFRRVKNSPFKSFIYPPYFEKKEDFLKCMECETKDCLTACEEKIIKIENEMPVLDFSNSGCTFCDACAQTCPHGVLKIENKKEKIADIILIPNKCLAWNQTICFSCQDICEENAIIYNGMFSPVIDMEKCTGCGFCVGVCPTDAIEYKPL</sequence>
<dbReference type="RefSeq" id="WP_123351516.1">
    <property type="nucleotide sequence ID" value="NZ_CP027432.2"/>
</dbReference>
<dbReference type="InterPro" id="IPR017900">
    <property type="entry name" value="4Fe4S_Fe_S_CS"/>
</dbReference>
<evidence type="ECO:0000256" key="2">
    <source>
        <dbReference type="ARBA" id="ARBA00022723"/>
    </source>
</evidence>
<dbReference type="PANTHER" id="PTHR43687:SF1">
    <property type="entry name" value="FERREDOXIN III"/>
    <property type="match status" value="1"/>
</dbReference>
<dbReference type="PROSITE" id="PS00198">
    <property type="entry name" value="4FE4S_FER_1"/>
    <property type="match status" value="1"/>
</dbReference>
<dbReference type="Pfam" id="PF12838">
    <property type="entry name" value="Fer4_7"/>
    <property type="match status" value="1"/>
</dbReference>
<evidence type="ECO:0000259" key="6">
    <source>
        <dbReference type="PROSITE" id="PS51379"/>
    </source>
</evidence>
<dbReference type="SUPFAM" id="SSF54862">
    <property type="entry name" value="4Fe-4S ferredoxins"/>
    <property type="match status" value="1"/>
</dbReference>
<dbReference type="Pfam" id="PF00037">
    <property type="entry name" value="Fer4"/>
    <property type="match status" value="1"/>
</dbReference>
<dbReference type="GO" id="GO:0051539">
    <property type="term" value="F:4 iron, 4 sulfur cluster binding"/>
    <property type="evidence" value="ECO:0007669"/>
    <property type="project" value="UniProtKB-KW"/>
</dbReference>